<evidence type="ECO:0000256" key="2">
    <source>
        <dbReference type="ARBA" id="ARBA00023002"/>
    </source>
</evidence>
<evidence type="ECO:0000256" key="4">
    <source>
        <dbReference type="PIRSR" id="PIRSR000103-1"/>
    </source>
</evidence>
<feature type="domain" description="3-hydroxyisobutyrate dehydrogenase-like NAD-binding" evidence="6">
    <location>
        <begin position="164"/>
        <end position="284"/>
    </location>
</feature>
<dbReference type="SUPFAM" id="SSF48179">
    <property type="entry name" value="6-phosphogluconate dehydrogenase C-terminal domain-like"/>
    <property type="match status" value="1"/>
</dbReference>
<evidence type="ECO:0000256" key="3">
    <source>
        <dbReference type="ARBA" id="ARBA00023027"/>
    </source>
</evidence>
<dbReference type="InterPro" id="IPR001969">
    <property type="entry name" value="Aspartic_peptidase_AS"/>
</dbReference>
<proteinExistence type="inferred from homology"/>
<dbReference type="InterPro" id="IPR002204">
    <property type="entry name" value="3-OH-isobutyrate_DH-rel_CS"/>
</dbReference>
<dbReference type="EC" id="1.1.1.60" evidence="7"/>
<organism evidence="7">
    <name type="scientific">uncultured delta proteobacterium</name>
    <dbReference type="NCBI Taxonomy" id="34034"/>
    <lineage>
        <taxon>Bacteria</taxon>
        <taxon>Deltaproteobacteria</taxon>
        <taxon>environmental samples</taxon>
    </lineage>
</organism>
<dbReference type="GO" id="GO:0004190">
    <property type="term" value="F:aspartic-type endopeptidase activity"/>
    <property type="evidence" value="ECO:0007669"/>
    <property type="project" value="InterPro"/>
</dbReference>
<dbReference type="GO" id="GO:0006508">
    <property type="term" value="P:proteolysis"/>
    <property type="evidence" value="ECO:0007669"/>
    <property type="project" value="InterPro"/>
</dbReference>
<dbReference type="Gene3D" id="1.10.1040.10">
    <property type="entry name" value="N-(1-d-carboxylethyl)-l-norvaline Dehydrogenase, domain 2"/>
    <property type="match status" value="1"/>
</dbReference>
<comment type="similarity">
    <text evidence="1">Belongs to the HIBADH-related family.</text>
</comment>
<dbReference type="InterPro" id="IPR029154">
    <property type="entry name" value="HIBADH-like_NADP-bd"/>
</dbReference>
<dbReference type="InterPro" id="IPR015815">
    <property type="entry name" value="HIBADH-related"/>
</dbReference>
<dbReference type="InterPro" id="IPR013328">
    <property type="entry name" value="6PGD_dom2"/>
</dbReference>
<dbReference type="PIRSF" id="PIRSF000103">
    <property type="entry name" value="HIBADH"/>
    <property type="match status" value="1"/>
</dbReference>
<dbReference type="InterPro" id="IPR006115">
    <property type="entry name" value="6PGDH_NADP-bd"/>
</dbReference>
<evidence type="ECO:0000259" key="5">
    <source>
        <dbReference type="Pfam" id="PF03446"/>
    </source>
</evidence>
<keyword evidence="3" id="KW-0520">NAD</keyword>
<name>A0A212IW28_9DELT</name>
<dbReference type="InterPro" id="IPR008927">
    <property type="entry name" value="6-PGluconate_DH-like_C_sf"/>
</dbReference>
<keyword evidence="2 7" id="KW-0560">Oxidoreductase</keyword>
<reference evidence="7" key="1">
    <citation type="submission" date="2016-04" db="EMBL/GenBank/DDBJ databases">
        <authorList>
            <person name="Evans L.H."/>
            <person name="Alamgir A."/>
            <person name="Owens N."/>
            <person name="Weber N.D."/>
            <person name="Virtaneva K."/>
            <person name="Barbian K."/>
            <person name="Babar A."/>
            <person name="Rosenke K."/>
        </authorList>
    </citation>
    <scope>NUCLEOTIDE SEQUENCE</scope>
    <source>
        <strain evidence="7">86</strain>
    </source>
</reference>
<dbReference type="PANTHER" id="PTHR43060:SF15">
    <property type="entry name" value="3-HYDROXYISOBUTYRATE DEHYDROGENASE-LIKE 1, MITOCHONDRIAL-RELATED"/>
    <property type="match status" value="1"/>
</dbReference>
<dbReference type="AlphaFoldDB" id="A0A212IW28"/>
<evidence type="ECO:0000313" key="7">
    <source>
        <dbReference type="EMBL" id="SBV91384.1"/>
    </source>
</evidence>
<gene>
    <name evidence="7" type="primary">garR</name>
    <name evidence="7" type="ORF">KL86DPRO_10182</name>
</gene>
<dbReference type="Gene3D" id="3.40.50.720">
    <property type="entry name" value="NAD(P)-binding Rossmann-like Domain"/>
    <property type="match status" value="1"/>
</dbReference>
<sequence>MPNIGFIGLGIMGLPMAVNLMQKGEPLQVTGFDVSGERRELFAKAGGKTASSVEEIAAACDLIFLCLPKNELVASVVATILGEGRAGTVIVDTGSTATALIQELAAKARAKGMELIDSPVSGGETGAIAGTLVLMSGGDRKVFDAVRPYLARMGQSVTYMGASGCGSATKIVNNMLVGIHLAALGEAFCFARKAGLDVETLFQAIRSGFAGSAVMDIKAPRLINRDYSASARTAVHQKDLNNAKDLAAHLGVDIPLSMTVLDYMNQLEAMGKADEDHCAVARIYEKAMGLFED</sequence>
<dbReference type="SUPFAM" id="SSF51735">
    <property type="entry name" value="NAD(P)-binding Rossmann-fold domains"/>
    <property type="match status" value="1"/>
</dbReference>
<dbReference type="GO" id="GO:0008679">
    <property type="term" value="F:2-hydroxy-3-oxopropionate reductase activity"/>
    <property type="evidence" value="ECO:0007669"/>
    <property type="project" value="UniProtKB-EC"/>
</dbReference>
<protein>
    <submittedName>
        <fullName evidence="7">2-hydroxy-3-oxopropionate reductase</fullName>
        <ecNumber evidence="7">1.1.1.60</ecNumber>
    </submittedName>
</protein>
<dbReference type="PROSITE" id="PS00141">
    <property type="entry name" value="ASP_PROTEASE"/>
    <property type="match status" value="1"/>
</dbReference>
<evidence type="ECO:0000259" key="6">
    <source>
        <dbReference type="Pfam" id="PF14833"/>
    </source>
</evidence>
<dbReference type="InterPro" id="IPR036291">
    <property type="entry name" value="NAD(P)-bd_dom_sf"/>
</dbReference>
<evidence type="ECO:0000256" key="1">
    <source>
        <dbReference type="ARBA" id="ARBA00009080"/>
    </source>
</evidence>
<dbReference type="EMBL" id="FLUQ01000001">
    <property type="protein sequence ID" value="SBV91384.1"/>
    <property type="molecule type" value="Genomic_DNA"/>
</dbReference>
<feature type="domain" description="6-phosphogluconate dehydrogenase NADP-binding" evidence="5">
    <location>
        <begin position="3"/>
        <end position="161"/>
    </location>
</feature>
<dbReference type="Pfam" id="PF14833">
    <property type="entry name" value="NAD_binding_11"/>
    <property type="match status" value="1"/>
</dbReference>
<dbReference type="GO" id="GO:0050661">
    <property type="term" value="F:NADP binding"/>
    <property type="evidence" value="ECO:0007669"/>
    <property type="project" value="InterPro"/>
</dbReference>
<feature type="active site" evidence="4">
    <location>
        <position position="170"/>
    </location>
</feature>
<dbReference type="PANTHER" id="PTHR43060">
    <property type="entry name" value="3-HYDROXYISOBUTYRATE DEHYDROGENASE-LIKE 1, MITOCHONDRIAL-RELATED"/>
    <property type="match status" value="1"/>
</dbReference>
<accession>A0A212IW28</accession>
<dbReference type="PROSITE" id="PS00895">
    <property type="entry name" value="3_HYDROXYISOBUT_DH"/>
    <property type="match status" value="1"/>
</dbReference>
<dbReference type="GO" id="GO:0051287">
    <property type="term" value="F:NAD binding"/>
    <property type="evidence" value="ECO:0007669"/>
    <property type="project" value="InterPro"/>
</dbReference>
<dbReference type="Pfam" id="PF03446">
    <property type="entry name" value="NAD_binding_2"/>
    <property type="match status" value="1"/>
</dbReference>
<dbReference type="GO" id="GO:0016054">
    <property type="term" value="P:organic acid catabolic process"/>
    <property type="evidence" value="ECO:0007669"/>
    <property type="project" value="UniProtKB-ARBA"/>
</dbReference>